<dbReference type="Proteomes" id="UP001318040">
    <property type="component" value="Chromosome 6"/>
</dbReference>
<feature type="compositionally biased region" description="Gly residues" evidence="3">
    <location>
        <begin position="43"/>
        <end position="53"/>
    </location>
</feature>
<evidence type="ECO:0000256" key="1">
    <source>
        <dbReference type="ARBA" id="ARBA00022614"/>
    </source>
</evidence>
<evidence type="ECO:0000313" key="6">
    <source>
        <dbReference type="RefSeq" id="XP_032804056.1"/>
    </source>
</evidence>
<evidence type="ECO:0000256" key="3">
    <source>
        <dbReference type="SAM" id="MobiDB-lite"/>
    </source>
</evidence>
<sequence length="722" mass="75851">MGTLNGRRHRGADAFLMALIGCLLGFGLSEGPGAARVRPSAGPGSGPIVGPGDGPDTDLSSAALNLMGRGLTRFPSDLPLGTVDVLLSFNSISRLSAASSPPAPAPRLRTLLLGSQTGPRGLSVERSAFLNAPGLRALDLGGNSGLRLEEEALEGLTELRSLSLDHCNLGDDVLAGPLLGPAASLERLDLSGNLLRHVRVGAWALRHFASSLRHLNLKRNHLEQICAGDLDNLSGARLQVLDLSSNRRLYDAAGFDWASCGNPLANVSVETLDISSTGMGSGRGDQLGGLAAFFGAVRGAAIRALVMRRMSGFGRSLGFRNFHDPGPGFFKPLGQSGLLSLDASHNRVVTLRASLFAGLRDLRVLDLSFNMIQEIEAGAFTGLQSLQELRLSHNALGFLSTDALSSLEGSRHSLRSLDLSRNFLGAVQGGALSLLGALTALNLSDNALSEVPVASLPRLASLALDRNRLRNAWGVERISAELALLNLSSNRVENVGELWRVARLPRLRVLSLARNPMSQCHPQGSAATTTTTTSVSSSSNSSLRILDLSHTPGLGVALSSSRGACDFPFRAMSSLRVLLLGHSGLSSLPNGFLEGLGALSHLNLAGNRLQRLSPGALQQLGSLETLDVSDNRLSAIGVATEPQAASALPARTKIRLGDNPFHCDCELLQDALGVGGDALQALLQGRGEGAPRCASPRRYEGQTVRTAMRHGNCTVAHHDALQ</sequence>
<feature type="signal peptide" evidence="4">
    <location>
        <begin position="1"/>
        <end position="29"/>
    </location>
</feature>
<proteinExistence type="predicted"/>
<dbReference type="KEGG" id="pmrn:116939587"/>
<feature type="compositionally biased region" description="Low complexity" evidence="3">
    <location>
        <begin position="525"/>
        <end position="538"/>
    </location>
</feature>
<dbReference type="PANTHER" id="PTHR24366">
    <property type="entry name" value="IG(IMMUNOGLOBULIN) AND LRR(LEUCINE RICH REPEAT) DOMAINS"/>
    <property type="match status" value="1"/>
</dbReference>
<keyword evidence="5" id="KW-1185">Reference proteome</keyword>
<evidence type="ECO:0000313" key="5">
    <source>
        <dbReference type="Proteomes" id="UP001318040"/>
    </source>
</evidence>
<keyword evidence="4" id="KW-0732">Signal</keyword>
<dbReference type="Gene3D" id="3.80.10.10">
    <property type="entry name" value="Ribonuclease Inhibitor"/>
    <property type="match status" value="3"/>
</dbReference>
<dbReference type="AlphaFoldDB" id="A0AAJ7SR56"/>
<dbReference type="Pfam" id="PF13855">
    <property type="entry name" value="LRR_8"/>
    <property type="match status" value="4"/>
</dbReference>
<dbReference type="PROSITE" id="PS51450">
    <property type="entry name" value="LRR"/>
    <property type="match status" value="1"/>
</dbReference>
<reference evidence="6" key="1">
    <citation type="submission" date="2025-08" db="UniProtKB">
        <authorList>
            <consortium name="RefSeq"/>
        </authorList>
    </citation>
    <scope>IDENTIFICATION</scope>
    <source>
        <tissue evidence="6">Sperm</tissue>
    </source>
</reference>
<dbReference type="InterPro" id="IPR003591">
    <property type="entry name" value="Leu-rich_rpt_typical-subtyp"/>
</dbReference>
<evidence type="ECO:0000256" key="4">
    <source>
        <dbReference type="SAM" id="SignalP"/>
    </source>
</evidence>
<dbReference type="SMART" id="SM00368">
    <property type="entry name" value="LRR_RI"/>
    <property type="match status" value="4"/>
</dbReference>
<feature type="region of interest" description="Disordered" evidence="3">
    <location>
        <begin position="34"/>
        <end position="59"/>
    </location>
</feature>
<organism evidence="5 6">
    <name type="scientific">Petromyzon marinus</name>
    <name type="common">Sea lamprey</name>
    <dbReference type="NCBI Taxonomy" id="7757"/>
    <lineage>
        <taxon>Eukaryota</taxon>
        <taxon>Metazoa</taxon>
        <taxon>Chordata</taxon>
        <taxon>Craniata</taxon>
        <taxon>Vertebrata</taxon>
        <taxon>Cyclostomata</taxon>
        <taxon>Hyperoartia</taxon>
        <taxon>Petromyzontiformes</taxon>
        <taxon>Petromyzontidae</taxon>
        <taxon>Petromyzon</taxon>
    </lineage>
</organism>
<name>A0AAJ7SR56_PETMA</name>
<keyword evidence="2" id="KW-0677">Repeat</keyword>
<dbReference type="SMART" id="SM00369">
    <property type="entry name" value="LRR_TYP"/>
    <property type="match status" value="11"/>
</dbReference>
<dbReference type="InterPro" id="IPR032675">
    <property type="entry name" value="LRR_dom_sf"/>
</dbReference>
<feature type="chain" id="PRO_5042598565" evidence="4">
    <location>
        <begin position="30"/>
        <end position="722"/>
    </location>
</feature>
<dbReference type="PANTHER" id="PTHR24366:SF96">
    <property type="entry name" value="LEUCINE RICH REPEAT CONTAINING 53"/>
    <property type="match status" value="1"/>
</dbReference>
<dbReference type="SUPFAM" id="SSF52058">
    <property type="entry name" value="L domain-like"/>
    <property type="match status" value="2"/>
</dbReference>
<accession>A0AAJ7SR56</accession>
<feature type="region of interest" description="Disordered" evidence="3">
    <location>
        <begin position="518"/>
        <end position="538"/>
    </location>
</feature>
<protein>
    <submittedName>
        <fullName evidence="6">Toll-like receptor 5</fullName>
    </submittedName>
</protein>
<evidence type="ECO:0000256" key="2">
    <source>
        <dbReference type="ARBA" id="ARBA00022737"/>
    </source>
</evidence>
<dbReference type="InterPro" id="IPR001611">
    <property type="entry name" value="Leu-rich_rpt"/>
</dbReference>
<gene>
    <name evidence="6" type="primary">LOC116939587</name>
</gene>
<dbReference type="RefSeq" id="XP_032804056.1">
    <property type="nucleotide sequence ID" value="XM_032948165.1"/>
</dbReference>
<keyword evidence="1" id="KW-0433">Leucine-rich repeat</keyword>